<dbReference type="SMART" id="SM00184">
    <property type="entry name" value="RING"/>
    <property type="match status" value="1"/>
</dbReference>
<dbReference type="InterPro" id="IPR054476">
    <property type="entry name" value="Ltn1_N"/>
</dbReference>
<dbReference type="GO" id="GO:0072344">
    <property type="term" value="P:rescue of stalled ribosome"/>
    <property type="evidence" value="ECO:0007669"/>
    <property type="project" value="UniProtKB-UniRule"/>
</dbReference>
<dbReference type="GO" id="GO:0008270">
    <property type="term" value="F:zinc ion binding"/>
    <property type="evidence" value="ECO:0007669"/>
    <property type="project" value="UniProtKB-KW"/>
</dbReference>
<keyword evidence="12 16" id="KW-0833">Ubl conjugation pathway</keyword>
<evidence type="ECO:0000256" key="6">
    <source>
        <dbReference type="ARBA" id="ARBA00017157"/>
    </source>
</evidence>
<dbReference type="GO" id="GO:0016567">
    <property type="term" value="P:protein ubiquitination"/>
    <property type="evidence" value="ECO:0007669"/>
    <property type="project" value="UniProtKB-UniPathway"/>
</dbReference>
<evidence type="ECO:0000256" key="3">
    <source>
        <dbReference type="ARBA" id="ARBA00004906"/>
    </source>
</evidence>
<dbReference type="OrthoDB" id="6108at2759"/>
<dbReference type="UniPathway" id="UPA00143"/>
<evidence type="ECO:0000256" key="8">
    <source>
        <dbReference type="ARBA" id="ARBA00022679"/>
    </source>
</evidence>
<dbReference type="InterPro" id="IPR054477">
    <property type="entry name" value="LTN1_E3_ligase_6th"/>
</dbReference>
<keyword evidence="10" id="KW-0677">Repeat</keyword>
<dbReference type="GO" id="GO:0043023">
    <property type="term" value="F:ribosomal large subunit binding"/>
    <property type="evidence" value="ECO:0007669"/>
    <property type="project" value="TreeGrafter"/>
</dbReference>
<evidence type="ECO:0000259" key="17">
    <source>
        <dbReference type="PROSITE" id="PS50089"/>
    </source>
</evidence>
<dbReference type="FunFam" id="3.30.40.10:FF:000038">
    <property type="entry name" value="E3 ubiquitin-protein ligase listerin"/>
    <property type="match status" value="1"/>
</dbReference>
<evidence type="ECO:0000313" key="19">
    <source>
        <dbReference type="Proteomes" id="UP000224854"/>
    </source>
</evidence>
<evidence type="ECO:0000256" key="9">
    <source>
        <dbReference type="ARBA" id="ARBA00022723"/>
    </source>
</evidence>
<dbReference type="GO" id="GO:0005829">
    <property type="term" value="C:cytosol"/>
    <property type="evidence" value="ECO:0007669"/>
    <property type="project" value="UniProtKB-SubCell"/>
</dbReference>
<dbReference type="SMART" id="SM01197">
    <property type="entry name" value="FANCL_C"/>
    <property type="match status" value="1"/>
</dbReference>
<proteinExistence type="inferred from homology"/>
<evidence type="ECO:0000256" key="7">
    <source>
        <dbReference type="ARBA" id="ARBA00022490"/>
    </source>
</evidence>
<comment type="function">
    <text evidence="16">E3 ubiquitin-protein ligase. Component of the ribosome quality control complex (RQC), a ribosome-associated complex that mediates ubiquitination and extraction of incompletely synthesized nascent chains for proteasomal degradation.</text>
</comment>
<dbReference type="PROSITE" id="PS50089">
    <property type="entry name" value="ZF_RING_2"/>
    <property type="match status" value="1"/>
</dbReference>
<comment type="pathway">
    <text evidence="3 16">Protein modification; protein ubiquitination.</text>
</comment>
<comment type="subcellular location">
    <subcellularLocation>
        <location evidence="2">Cytoplasm</location>
        <location evidence="2">Cytosol</location>
    </subcellularLocation>
</comment>
<comment type="similarity">
    <text evidence="4 16">Belongs to the LTN1 family.</text>
</comment>
<dbReference type="Pfam" id="PF22958">
    <property type="entry name" value="Ltn1_1st"/>
    <property type="match status" value="1"/>
</dbReference>
<sequence length="1618" mass="179334">MDRAHSGKAFPLRLAFGSASSSPLSYLTEPPSLNALSDPHLVVSLKNLNKKDSITKTKALDDLLLHLRTHAQDEAASVDDALLDVWAQLYPRTSIDNSRRVRELSHTLQFELAKTARKRMERYMPKVVGAWLAGLYDRDRVVARAAKNGLASLLTSPEKMAAFWAKCRSHILDFATQAVQETQDTLSDERSTTFEDAEAKYFRVIAASLSLVLGLLNRDKDSVRLARDKFDAFFAEDVVWKGVTFKDSHVRRTASQLLVACLDRHLPYAETAHARQAFLTGGLKTNQTASVRDYLEALTRLTTHNPDIWTTSSSDKKSSFDRLQAFIARGPQGDPSAFWGGLNQLLECLPPNLITLESSSSLLKSLQTGTTSRDQTRSDAPAAWKCYTSTVRRCLAALPSQDQFSLANDRLFPLIQQLLFPITDSLELQSQDTTSQSVIADIHLSLMQSSPRISEAMRDEWTRMGTLFCTNISASLPQGSEKYQESQIKIGKQGYHWFGVVGKLHCRLQDVASSMTDPSLEPSIKVVQHSISLLKSRNLKPFGAAQVLEHAMDMSPYLFTDATRKTIVDFLLGVAQDPQSLFQSPSWEPLLSCVANMSVNPELSEDNEAICEAWIEGALALSPSLRNKALAHLVSKPRIAFIAQQSSGVQELLLAELQAANGLAGTDEQASAKELLITAISNKALHMTSLRQLSEILIKLLGSQPENTNAILELLEALIRTHAEFFSLKDSLRTDLLAQLLATSEIADEITSAKAASIRSILDGEKQDLLSVVGILSSNLEQATSQSLEIGTMVDLAMKATETGASWNEILPNTDIWMSQLLNFLESPINPSLTIVSRISGVMMLPKRGSDTQSPRNLSRDRQGRAIATRMTLYTSQLLSEALQSVNLDQQHHAQLLFLVGISCRLASNQIMCCDHDGLWTSLDQDTAMSEAEELIESYNRLLYTLIQSASRPLTDQDKRAFGVLHELANIMMKEASQFSACGAHSAEALAGLIEGLAETSCAHQLESLLVQPDVLKTKPNTVLAAAGLVAGFGERLSASKDISNFCNRLVSDTTAAVPEQENTLATLNLLTLCAQVYQSKNCPVANNRVVFAVKQITSWMESADKLDANLSASMCRALTQLLPWMKDVYGSYWETTLNFCASLWQVAGNIPLAESLPSIHASLKLLITLESIEEPNDDLEDALREFDVDKWKGLVDLVKLPRNEATQPLKMVDSMLCREIGKIGVARIPEPEELFPLVASKSHEVQTAAFSMLDKKMAEQQQQESVNVLLDKREARLPDGLVSLLLEAPTLDKFCDEELTLFPCSVRCYLLAWKLLFDAFEASSFKVRGDFTEQLKEQGYVTPLLVFLFDVLGHSAAHALNLDKEKLGPQQIRHWDVEMAEAESAEQGMHWLLVHVFYLVVKFTPGLFKAWFMSCRSKQTRIAVEAWTQKYFSPLIIADTLDDVEKWADSQEQTEGEQPLQIKVLRTAREVTAGYEVDELQATIIIALPPTYPLEGVSVVGVRRVAVSERKWQSWVLATQGVIAFSGGSIIDGLLAFRRNVAGAMRGQSECAICYSIISADRRMPDKRCTTCKNLFHRSCLYKWFTTSSQNTCPLCRNPIDYLGADTVKRRHGAPEM</sequence>
<evidence type="ECO:0000256" key="16">
    <source>
        <dbReference type="RuleBase" id="RU367090"/>
    </source>
</evidence>
<dbReference type="Pfam" id="PF23009">
    <property type="entry name" value="UBC_like"/>
    <property type="match status" value="1"/>
</dbReference>
<dbReference type="GO" id="GO:1990112">
    <property type="term" value="C:RQC complex"/>
    <property type="evidence" value="ECO:0007669"/>
    <property type="project" value="UniProtKB-UniRule"/>
</dbReference>
<keyword evidence="13 16" id="KW-0862">Zinc</keyword>
<dbReference type="InterPro" id="IPR016024">
    <property type="entry name" value="ARM-type_fold"/>
</dbReference>
<dbReference type="InterPro" id="IPR057030">
    <property type="entry name" value="TPR_Rkr-1"/>
</dbReference>
<feature type="domain" description="RING-type" evidence="17">
    <location>
        <begin position="1552"/>
        <end position="1598"/>
    </location>
</feature>
<dbReference type="InterPro" id="IPR011016">
    <property type="entry name" value="Znf_RING-CH"/>
</dbReference>
<dbReference type="InterPro" id="IPR001841">
    <property type="entry name" value="Znf_RING"/>
</dbReference>
<evidence type="ECO:0000256" key="4">
    <source>
        <dbReference type="ARBA" id="ARBA00007997"/>
    </source>
</evidence>
<dbReference type="Pfam" id="PF13639">
    <property type="entry name" value="zf-RING_2"/>
    <property type="match status" value="1"/>
</dbReference>
<keyword evidence="8 16" id="KW-0808">Transferase</keyword>
<evidence type="ECO:0000256" key="13">
    <source>
        <dbReference type="ARBA" id="ARBA00022833"/>
    </source>
</evidence>
<evidence type="ECO:0000256" key="15">
    <source>
        <dbReference type="PROSITE-ProRule" id="PRU00175"/>
    </source>
</evidence>
<keyword evidence="19" id="KW-1185">Reference proteome</keyword>
<evidence type="ECO:0000256" key="1">
    <source>
        <dbReference type="ARBA" id="ARBA00000900"/>
    </source>
</evidence>
<name>A0A2C5YWK2_9HYPO</name>
<reference evidence="18 19" key="1">
    <citation type="submission" date="2017-06" db="EMBL/GenBank/DDBJ databases">
        <title>Ant-infecting Ophiocordyceps genomes reveal a high diversity of potential behavioral manipulation genes and a possible major role for enterotoxins.</title>
        <authorList>
            <person name="De Bekker C."/>
            <person name="Evans H.C."/>
            <person name="Brachmann A."/>
            <person name="Hughes D.P."/>
        </authorList>
    </citation>
    <scope>NUCLEOTIDE SEQUENCE [LARGE SCALE GENOMIC DNA]</scope>
    <source>
        <strain evidence="18 19">1348a</strain>
    </source>
</reference>
<dbReference type="EC" id="2.3.2.27" evidence="5 16"/>
<dbReference type="PANTHER" id="PTHR12389">
    <property type="entry name" value="ZINC FINGER PROTEIN 294"/>
    <property type="match status" value="1"/>
</dbReference>
<dbReference type="InterPro" id="IPR039804">
    <property type="entry name" value="RING-CH-C4HC3_LTN1"/>
</dbReference>
<dbReference type="PANTHER" id="PTHR12389:SF0">
    <property type="entry name" value="E3 UBIQUITIN-PROTEIN LIGASE LISTERIN"/>
    <property type="match status" value="1"/>
</dbReference>
<keyword evidence="9 16" id="KW-0479">Metal-binding</keyword>
<comment type="caution">
    <text evidence="18">The sequence shown here is derived from an EMBL/GenBank/DDBJ whole genome shotgun (WGS) entry which is preliminary data.</text>
</comment>
<dbReference type="SUPFAM" id="SSF48371">
    <property type="entry name" value="ARM repeat"/>
    <property type="match status" value="1"/>
</dbReference>
<dbReference type="Pfam" id="PF22999">
    <property type="entry name" value="LTN1_E3_ligase_6th"/>
    <property type="match status" value="1"/>
</dbReference>
<evidence type="ECO:0000256" key="5">
    <source>
        <dbReference type="ARBA" id="ARBA00012483"/>
    </source>
</evidence>
<dbReference type="Gene3D" id="1.25.10.10">
    <property type="entry name" value="Leucine-rich Repeat Variant"/>
    <property type="match status" value="1"/>
</dbReference>
<dbReference type="InterPro" id="IPR039795">
    <property type="entry name" value="LTN1/Rkr1"/>
</dbReference>
<dbReference type="Proteomes" id="UP000224854">
    <property type="component" value="Unassembled WGS sequence"/>
</dbReference>
<comment type="catalytic activity">
    <reaction evidence="1 16">
        <text>S-ubiquitinyl-[E2 ubiquitin-conjugating enzyme]-L-cysteine + [acceptor protein]-L-lysine = [E2 ubiquitin-conjugating enzyme]-L-cysteine + N(6)-ubiquitinyl-[acceptor protein]-L-lysine.</text>
        <dbReference type="EC" id="2.3.2.27"/>
    </reaction>
</comment>
<evidence type="ECO:0000256" key="14">
    <source>
        <dbReference type="ARBA" id="ARBA00055150"/>
    </source>
</evidence>
<organism evidence="18 19">
    <name type="scientific">Ophiocordyceps australis</name>
    <dbReference type="NCBI Taxonomy" id="1399860"/>
    <lineage>
        <taxon>Eukaryota</taxon>
        <taxon>Fungi</taxon>
        <taxon>Dikarya</taxon>
        <taxon>Ascomycota</taxon>
        <taxon>Pezizomycotina</taxon>
        <taxon>Sordariomycetes</taxon>
        <taxon>Hypocreomycetidae</taxon>
        <taxon>Hypocreales</taxon>
        <taxon>Ophiocordycipitaceae</taxon>
        <taxon>Ophiocordyceps</taxon>
    </lineage>
</organism>
<dbReference type="Pfam" id="PF23280">
    <property type="entry name" value="TPR_26"/>
    <property type="match status" value="1"/>
</dbReference>
<accession>A0A2C5YWK2</accession>
<evidence type="ECO:0000313" key="18">
    <source>
        <dbReference type="EMBL" id="PHH71291.1"/>
    </source>
</evidence>
<dbReference type="InterPro" id="IPR011989">
    <property type="entry name" value="ARM-like"/>
</dbReference>
<dbReference type="SUPFAM" id="SSF57850">
    <property type="entry name" value="RING/U-box"/>
    <property type="match status" value="1"/>
</dbReference>
<dbReference type="GO" id="GO:0061630">
    <property type="term" value="F:ubiquitin protein ligase activity"/>
    <property type="evidence" value="ECO:0007669"/>
    <property type="project" value="UniProtKB-UniRule"/>
</dbReference>
<dbReference type="GO" id="GO:1990116">
    <property type="term" value="P:ribosome-associated ubiquitin-dependent protein catabolic process"/>
    <property type="evidence" value="ECO:0007669"/>
    <property type="project" value="UniProtKB-UniRule"/>
</dbReference>
<dbReference type="InterPro" id="IPR013083">
    <property type="entry name" value="Znf_RING/FYVE/PHD"/>
</dbReference>
<evidence type="ECO:0000256" key="2">
    <source>
        <dbReference type="ARBA" id="ARBA00004514"/>
    </source>
</evidence>
<dbReference type="Gene3D" id="3.30.40.10">
    <property type="entry name" value="Zinc/RING finger domain, C3HC4 (zinc finger)"/>
    <property type="match status" value="1"/>
</dbReference>
<evidence type="ECO:0000256" key="10">
    <source>
        <dbReference type="ARBA" id="ARBA00022737"/>
    </source>
</evidence>
<dbReference type="EMBL" id="NJEU01000696">
    <property type="protein sequence ID" value="PHH71291.1"/>
    <property type="molecule type" value="Genomic_DNA"/>
</dbReference>
<dbReference type="SMART" id="SM00744">
    <property type="entry name" value="RINGv"/>
    <property type="match status" value="1"/>
</dbReference>
<evidence type="ECO:0000256" key="12">
    <source>
        <dbReference type="ARBA" id="ARBA00022786"/>
    </source>
</evidence>
<protein>
    <recommendedName>
        <fullName evidence="6 16">E3 ubiquitin-protein ligase listerin</fullName>
        <ecNumber evidence="5 16">2.3.2.27</ecNumber>
    </recommendedName>
    <alternativeName>
        <fullName evidence="16">RING-type E3 ubiquitin transferase listerin</fullName>
    </alternativeName>
</protein>
<keyword evidence="11 15" id="KW-0863">Zinc-finger</keyword>
<gene>
    <name evidence="18" type="ORF">CDD82_6599</name>
</gene>
<dbReference type="InterPro" id="IPR054478">
    <property type="entry name" value="LTN1_UBC"/>
</dbReference>
<dbReference type="CDD" id="cd16491">
    <property type="entry name" value="RING-CH-C4HC3_LTN1"/>
    <property type="match status" value="1"/>
</dbReference>
<keyword evidence="7" id="KW-0963">Cytoplasm</keyword>
<comment type="function">
    <text evidence="14">E3 ubiquitin-protein ligase component of the ribosome quality control complex (RQC), a ribosome-associated complex that mediates ubiquitination and extraction of incompletely synthesized nascent chains for proteasomal degradation. Mediates ubiquitination of proteins derived from mRNAs lacking stop codons (non-stop proteins) and other translation arrest products induced by poly-lysine sequences and tandem rare codons. Ubiquitination leads to CDC48 recruitment for extraction and degradation of the incomplete translation product. May indirectly play a role in chromatin function and transcription.</text>
</comment>
<comment type="subunit">
    <text evidence="16">Component of the ribosome quality control complex (RQC).</text>
</comment>
<evidence type="ECO:0000256" key="11">
    <source>
        <dbReference type="ARBA" id="ARBA00022771"/>
    </source>
</evidence>